<dbReference type="GO" id="GO:0003723">
    <property type="term" value="F:RNA binding"/>
    <property type="evidence" value="ECO:0007669"/>
    <property type="project" value="InterPro"/>
</dbReference>
<evidence type="ECO:0000256" key="1">
    <source>
        <dbReference type="ARBA" id="ARBA00007469"/>
    </source>
</evidence>
<protein>
    <submittedName>
        <fullName evidence="3">Uncharacterized protein</fullName>
    </submittedName>
</protein>
<keyword evidence="4" id="KW-1185">Reference proteome</keyword>
<comment type="similarity">
    <text evidence="1 2">Belongs to the RNase T2 family.</text>
</comment>
<dbReference type="EMBL" id="JAXIOK010000005">
    <property type="protein sequence ID" value="KAK4770447.1"/>
    <property type="molecule type" value="Genomic_DNA"/>
</dbReference>
<organism evidence="3 4">
    <name type="scientific">Trapa incisa</name>
    <dbReference type="NCBI Taxonomy" id="236973"/>
    <lineage>
        <taxon>Eukaryota</taxon>
        <taxon>Viridiplantae</taxon>
        <taxon>Streptophyta</taxon>
        <taxon>Embryophyta</taxon>
        <taxon>Tracheophyta</taxon>
        <taxon>Spermatophyta</taxon>
        <taxon>Magnoliopsida</taxon>
        <taxon>eudicotyledons</taxon>
        <taxon>Gunneridae</taxon>
        <taxon>Pentapetalae</taxon>
        <taxon>rosids</taxon>
        <taxon>malvids</taxon>
        <taxon>Myrtales</taxon>
        <taxon>Lythraceae</taxon>
        <taxon>Trapa</taxon>
    </lineage>
</organism>
<evidence type="ECO:0000313" key="3">
    <source>
        <dbReference type="EMBL" id="KAK4770447.1"/>
    </source>
</evidence>
<comment type="caution">
    <text evidence="3">The sequence shown here is derived from an EMBL/GenBank/DDBJ whole genome shotgun (WGS) entry which is preliminary data.</text>
</comment>
<name>A0AAN7QKA0_9MYRT</name>
<dbReference type="Gene3D" id="3.90.730.10">
    <property type="entry name" value="Ribonuclease T2-like"/>
    <property type="match status" value="1"/>
</dbReference>
<dbReference type="Proteomes" id="UP001345219">
    <property type="component" value="Chromosome 24"/>
</dbReference>
<accession>A0AAN7QKA0</accession>
<dbReference type="SUPFAM" id="SSF55895">
    <property type="entry name" value="Ribonuclease Rh-like"/>
    <property type="match status" value="1"/>
</dbReference>
<dbReference type="InterPro" id="IPR036430">
    <property type="entry name" value="RNase_T2-like_sf"/>
</dbReference>
<dbReference type="AlphaFoldDB" id="A0AAN7QKA0"/>
<dbReference type="GO" id="GO:0033897">
    <property type="term" value="F:ribonuclease T2 activity"/>
    <property type="evidence" value="ECO:0007669"/>
    <property type="project" value="InterPro"/>
</dbReference>
<dbReference type="Pfam" id="PF00445">
    <property type="entry name" value="Ribonuclease_T2"/>
    <property type="match status" value="1"/>
</dbReference>
<evidence type="ECO:0000256" key="2">
    <source>
        <dbReference type="RuleBase" id="RU004328"/>
    </source>
</evidence>
<reference evidence="3 4" key="1">
    <citation type="journal article" date="2023" name="Hortic Res">
        <title>Pangenome of water caltrop reveals structural variations and asymmetric subgenome divergence after allopolyploidization.</title>
        <authorList>
            <person name="Zhang X."/>
            <person name="Chen Y."/>
            <person name="Wang L."/>
            <person name="Yuan Y."/>
            <person name="Fang M."/>
            <person name="Shi L."/>
            <person name="Lu R."/>
            <person name="Comes H.P."/>
            <person name="Ma Y."/>
            <person name="Chen Y."/>
            <person name="Huang G."/>
            <person name="Zhou Y."/>
            <person name="Zheng Z."/>
            <person name="Qiu Y."/>
        </authorList>
    </citation>
    <scope>NUCLEOTIDE SEQUENCE [LARGE SCALE GENOMIC DNA]</scope>
    <source>
        <tissue evidence="3">Roots</tissue>
    </source>
</reference>
<dbReference type="InterPro" id="IPR001568">
    <property type="entry name" value="RNase_T2-like"/>
</dbReference>
<proteinExistence type="inferred from homology"/>
<gene>
    <name evidence="3" type="ORF">SAY87_030979</name>
</gene>
<sequence length="116" mass="13104">MVMVECSHILLAETGLKVVDQHDYFEAGLKLKQKANLLHALQTVGISPNDDFYSIEDLRDAVTCAGDRMQLRPFREQPTPGNLPLRRYLGGTNHRVSHPSHGEMQVQRPVCQILIK</sequence>
<evidence type="ECO:0000313" key="4">
    <source>
        <dbReference type="Proteomes" id="UP001345219"/>
    </source>
</evidence>